<reference evidence="3" key="1">
    <citation type="submission" date="2023-03" db="EMBL/GenBank/DDBJ databases">
        <title>Near-Complete genome sequence of Lipomyces tetrasporous NRRL Y-64009, an oleaginous yeast capable of growing on lignocellulosic hydrolysates.</title>
        <authorList>
            <consortium name="Lawrence Berkeley National Laboratory"/>
            <person name="Jagtap S.S."/>
            <person name="Liu J.-J."/>
            <person name="Walukiewicz H.E."/>
            <person name="Pangilinan J."/>
            <person name="Lipzen A."/>
            <person name="Ahrendt S."/>
            <person name="Koriabine M."/>
            <person name="Cobaugh K."/>
            <person name="Salamov A."/>
            <person name="Yoshinaga Y."/>
            <person name="Ng V."/>
            <person name="Daum C."/>
            <person name="Grigoriev I.V."/>
            <person name="Slininger P.J."/>
            <person name="Dien B.S."/>
            <person name="Jin Y.-S."/>
            <person name="Rao C.V."/>
        </authorList>
    </citation>
    <scope>NUCLEOTIDE SEQUENCE</scope>
    <source>
        <strain evidence="3">NRRL Y-64009</strain>
    </source>
</reference>
<accession>A0AAD7R0B1</accession>
<dbReference type="AlphaFoldDB" id="A0AAD7R0B1"/>
<feature type="region of interest" description="Disordered" evidence="1">
    <location>
        <begin position="420"/>
        <end position="439"/>
    </location>
</feature>
<dbReference type="Proteomes" id="UP001217417">
    <property type="component" value="Unassembled WGS sequence"/>
</dbReference>
<evidence type="ECO:0000313" key="3">
    <source>
        <dbReference type="EMBL" id="KAJ8103187.1"/>
    </source>
</evidence>
<evidence type="ECO:0000313" key="4">
    <source>
        <dbReference type="Proteomes" id="UP001217417"/>
    </source>
</evidence>
<gene>
    <name evidence="3" type="ORF">POJ06DRAFT_246841</name>
</gene>
<dbReference type="EMBL" id="JARPMG010000002">
    <property type="protein sequence ID" value="KAJ8103187.1"/>
    <property type="molecule type" value="Genomic_DNA"/>
</dbReference>
<proteinExistence type="predicted"/>
<keyword evidence="2" id="KW-0812">Transmembrane</keyword>
<organism evidence="3 4">
    <name type="scientific">Lipomyces tetrasporus</name>
    <dbReference type="NCBI Taxonomy" id="54092"/>
    <lineage>
        <taxon>Eukaryota</taxon>
        <taxon>Fungi</taxon>
        <taxon>Dikarya</taxon>
        <taxon>Ascomycota</taxon>
        <taxon>Saccharomycotina</taxon>
        <taxon>Lipomycetes</taxon>
        <taxon>Lipomycetales</taxon>
        <taxon>Lipomycetaceae</taxon>
        <taxon>Lipomyces</taxon>
    </lineage>
</organism>
<protein>
    <submittedName>
        <fullName evidence="3">Uncharacterized protein</fullName>
    </submittedName>
</protein>
<evidence type="ECO:0000256" key="2">
    <source>
        <dbReference type="SAM" id="Phobius"/>
    </source>
</evidence>
<keyword evidence="4" id="KW-1185">Reference proteome</keyword>
<keyword evidence="2" id="KW-1133">Transmembrane helix</keyword>
<keyword evidence="2" id="KW-0472">Membrane</keyword>
<comment type="caution">
    <text evidence="3">The sequence shown here is derived from an EMBL/GenBank/DDBJ whole genome shotgun (WGS) entry which is preliminary data.</text>
</comment>
<dbReference type="RefSeq" id="XP_056046637.1">
    <property type="nucleotide sequence ID" value="XM_056186834.1"/>
</dbReference>
<evidence type="ECO:0000256" key="1">
    <source>
        <dbReference type="SAM" id="MobiDB-lite"/>
    </source>
</evidence>
<dbReference type="GeneID" id="80882000"/>
<feature type="transmembrane region" description="Helical" evidence="2">
    <location>
        <begin position="30"/>
        <end position="51"/>
    </location>
</feature>
<sequence>MGLIHMPAASIRMMDQLYRTRLLQKRRSRLGPSILSIMAWTISGLILHAIFLKIIAGRVIKCATIVFFTRHPLPASLDIVLSKTMISGVHETEIPDMDKLILQVVMHIASVWYCDHCLSKVEHQIIHFLRFREDTGLRWRRVWKPVAFMTAVALGVFGLRSLLRRSREFFFLWLAIPKLARSQLFSFGWHQMPLFLTGKLEVVGIVSYLESFVTPSTATSASSFFALMVLFLECNTHVLAMFVFTPLSNALAATINATRNTVYALYCWSMPFIMNFRAEHGIYASESGWKISIQSSHGRVYSVDIRRRSLRTDNVESPTSPSMNFKPSTSIFRRHKLRLLKENVGGAVPPLNCTRSDTDQARVVSDRIRSYSDIVREPATRPYSTMRAENRLAYRTSINSDHSQLFAPIVQDGTTVIQSQTDDVSGTDGPAYNRSVRNSKGASLSPSFARYIQSNMAPDKQSSSLPVIRWPRPTKSSLPFKSRSMSVSKFRYVSNPKFSLPESPIKKKRNISAISVNILSPKKAAHSTKVTKAIENCVIEARDINDSLVRLNRVMDRVGLHEPNANRAV</sequence>
<name>A0AAD7R0B1_9ASCO</name>